<evidence type="ECO:0000313" key="2">
    <source>
        <dbReference type="Proteomes" id="UP000603141"/>
    </source>
</evidence>
<reference evidence="1" key="1">
    <citation type="submission" date="2021-01" db="EMBL/GenBank/DDBJ databases">
        <title>Modified the classification status of verrucomicrobia.</title>
        <authorList>
            <person name="Feng X."/>
        </authorList>
    </citation>
    <scope>NUCLEOTIDE SEQUENCE</scope>
    <source>
        <strain evidence="1">KCTC 22041</strain>
    </source>
</reference>
<accession>A0A934SBG4</accession>
<dbReference type="SUPFAM" id="SSF55961">
    <property type="entry name" value="Bet v1-like"/>
    <property type="match status" value="1"/>
</dbReference>
<dbReference type="Gene3D" id="3.30.530.20">
    <property type="match status" value="1"/>
</dbReference>
<dbReference type="Proteomes" id="UP000603141">
    <property type="component" value="Unassembled WGS sequence"/>
</dbReference>
<sequence>MAVIILETVIDAPRERVFDLARSIDAHQDTAAATGEKAIAGVATGLLGLNEEVTWQAKHFSIVQQLRVKMTAFEHPVYFQDRMLEGPFHSMQHDHLFEVRDGKTVMRDRFEFVAPLGLLGRLAEHLVLVRYMRRFIEGRNLVLKQMVESEVWREYLLDEECS</sequence>
<dbReference type="CDD" id="cd07820">
    <property type="entry name" value="SRPBCC_3"/>
    <property type="match status" value="1"/>
</dbReference>
<gene>
    <name evidence="1" type="ORF">JIN85_18665</name>
</gene>
<keyword evidence="2" id="KW-1185">Reference proteome</keyword>
<dbReference type="RefSeq" id="WP_200273641.1">
    <property type="nucleotide sequence ID" value="NZ_JAENIJ010000050.1"/>
</dbReference>
<proteinExistence type="predicted"/>
<protein>
    <submittedName>
        <fullName evidence="1">SRPBCC family protein</fullName>
    </submittedName>
</protein>
<organism evidence="1 2">
    <name type="scientific">Luteolibacter pohnpeiensis</name>
    <dbReference type="NCBI Taxonomy" id="454153"/>
    <lineage>
        <taxon>Bacteria</taxon>
        <taxon>Pseudomonadati</taxon>
        <taxon>Verrucomicrobiota</taxon>
        <taxon>Verrucomicrobiia</taxon>
        <taxon>Verrucomicrobiales</taxon>
        <taxon>Verrucomicrobiaceae</taxon>
        <taxon>Luteolibacter</taxon>
    </lineage>
</organism>
<dbReference type="EMBL" id="JAENIJ010000050">
    <property type="protein sequence ID" value="MBK1884446.1"/>
    <property type="molecule type" value="Genomic_DNA"/>
</dbReference>
<comment type="caution">
    <text evidence="1">The sequence shown here is derived from an EMBL/GenBank/DDBJ whole genome shotgun (WGS) entry which is preliminary data.</text>
</comment>
<evidence type="ECO:0000313" key="1">
    <source>
        <dbReference type="EMBL" id="MBK1884446.1"/>
    </source>
</evidence>
<name>A0A934SBG4_9BACT</name>
<dbReference type="InterPro" id="IPR023393">
    <property type="entry name" value="START-like_dom_sf"/>
</dbReference>
<dbReference type="AlphaFoldDB" id="A0A934SBG4"/>